<proteinExistence type="predicted"/>
<evidence type="ECO:0000256" key="1">
    <source>
        <dbReference type="SAM" id="Phobius"/>
    </source>
</evidence>
<dbReference type="Pfam" id="PF16220">
    <property type="entry name" value="DUF4880"/>
    <property type="match status" value="1"/>
</dbReference>
<dbReference type="InterPro" id="IPR032623">
    <property type="entry name" value="FecR_N"/>
</dbReference>
<keyword evidence="1" id="KW-0472">Membrane</keyword>
<dbReference type="PANTHER" id="PTHR30273">
    <property type="entry name" value="PERIPLASMIC SIGNAL SENSOR AND SIGMA FACTOR ACTIVATOR FECR-RELATED"/>
    <property type="match status" value="1"/>
</dbReference>
<accession>A0ABS5W174</accession>
<dbReference type="InterPro" id="IPR006860">
    <property type="entry name" value="FecR"/>
</dbReference>
<dbReference type="PANTHER" id="PTHR30273:SF2">
    <property type="entry name" value="PROTEIN FECR"/>
    <property type="match status" value="1"/>
</dbReference>
<dbReference type="InterPro" id="IPR012373">
    <property type="entry name" value="Ferrdict_sens_TM"/>
</dbReference>
<dbReference type="Proteomes" id="UP000811255">
    <property type="component" value="Unassembled WGS sequence"/>
</dbReference>
<sequence>MTADEKMRDQAIAWAIRTGDPEFDDWDGFTSWLEADPAHSVAYDQVVAAVGEAVEVLPPTPKAENDDLPVQGATRRRWISGAAAMTLALVAAFGAWQFRGGSYTVETAPGQVQLVKLEDGSQIALAGGSRIVLDRSDPRVASLEQGQALFTVIHDTSAPFRVTVGNETLVDVGTIFDVKRARNALSVAVSEGAVVLNPQSQNVQVSRGQVLSLDTASGHYRVGEIVTAEVGEWREGRLTYHDASLADVAADLTRATGLTFEVAPDSVTHRVSGSILVDPIRADPQTLGPLLGLSVRRDGEVWEIKAN</sequence>
<dbReference type="PIRSF" id="PIRSF018266">
    <property type="entry name" value="FecR"/>
    <property type="match status" value="1"/>
</dbReference>
<evidence type="ECO:0000313" key="5">
    <source>
        <dbReference type="Proteomes" id="UP000811255"/>
    </source>
</evidence>
<feature type="domain" description="FecR N-terminal" evidence="3">
    <location>
        <begin position="9"/>
        <end position="47"/>
    </location>
</feature>
<protein>
    <submittedName>
        <fullName evidence="4">FecR domain-containing protein</fullName>
    </submittedName>
</protein>
<name>A0ABS5W174_9SPHN</name>
<feature type="transmembrane region" description="Helical" evidence="1">
    <location>
        <begin position="78"/>
        <end position="98"/>
    </location>
</feature>
<evidence type="ECO:0000259" key="2">
    <source>
        <dbReference type="Pfam" id="PF04773"/>
    </source>
</evidence>
<comment type="caution">
    <text evidence="4">The sequence shown here is derived from an EMBL/GenBank/DDBJ whole genome shotgun (WGS) entry which is preliminary data.</text>
</comment>
<reference evidence="4 5" key="1">
    <citation type="submission" date="2021-05" db="EMBL/GenBank/DDBJ databases">
        <title>Croceibacterium sp. LX-88 genome sequence.</title>
        <authorList>
            <person name="Luo X."/>
        </authorList>
    </citation>
    <scope>NUCLEOTIDE SEQUENCE [LARGE SCALE GENOMIC DNA]</scope>
    <source>
        <strain evidence="4 5">LX-88</strain>
    </source>
</reference>
<organism evidence="4 5">
    <name type="scientific">Croceibacterium selenioxidans</name>
    <dbReference type="NCBI Taxonomy" id="2838833"/>
    <lineage>
        <taxon>Bacteria</taxon>
        <taxon>Pseudomonadati</taxon>
        <taxon>Pseudomonadota</taxon>
        <taxon>Alphaproteobacteria</taxon>
        <taxon>Sphingomonadales</taxon>
        <taxon>Erythrobacteraceae</taxon>
        <taxon>Croceibacterium</taxon>
    </lineage>
</organism>
<dbReference type="Pfam" id="PF04773">
    <property type="entry name" value="FecR"/>
    <property type="match status" value="1"/>
</dbReference>
<feature type="domain" description="FecR protein" evidence="2">
    <location>
        <begin position="104"/>
        <end position="194"/>
    </location>
</feature>
<evidence type="ECO:0000259" key="3">
    <source>
        <dbReference type="Pfam" id="PF16220"/>
    </source>
</evidence>
<gene>
    <name evidence="4" type="ORF">KK137_01545</name>
</gene>
<keyword evidence="1" id="KW-0812">Transmembrane</keyword>
<dbReference type="Gene3D" id="2.60.120.1440">
    <property type="match status" value="1"/>
</dbReference>
<keyword evidence="1" id="KW-1133">Transmembrane helix</keyword>
<keyword evidence="5" id="KW-1185">Reference proteome</keyword>
<evidence type="ECO:0000313" key="4">
    <source>
        <dbReference type="EMBL" id="MBT2133003.1"/>
    </source>
</evidence>
<dbReference type="EMBL" id="JAHFVK010000001">
    <property type="protein sequence ID" value="MBT2133003.1"/>
    <property type="molecule type" value="Genomic_DNA"/>
</dbReference>